<feature type="compositionally biased region" description="Polar residues" evidence="9">
    <location>
        <begin position="240"/>
        <end position="250"/>
    </location>
</feature>
<dbReference type="Pfam" id="PF13499">
    <property type="entry name" value="EF-hand_7"/>
    <property type="match status" value="1"/>
</dbReference>
<evidence type="ECO:0000256" key="4">
    <source>
        <dbReference type="ARBA" id="ARBA00022837"/>
    </source>
</evidence>
<evidence type="ECO:0000256" key="8">
    <source>
        <dbReference type="ARBA" id="ARBA00041736"/>
    </source>
</evidence>
<dbReference type="SUPFAM" id="SSF47473">
    <property type="entry name" value="EF-hand"/>
    <property type="match status" value="1"/>
</dbReference>
<dbReference type="InterPro" id="IPR050230">
    <property type="entry name" value="CALM/Myosin/TropC-like"/>
</dbReference>
<dbReference type="CDD" id="cd00051">
    <property type="entry name" value="EFh"/>
    <property type="match status" value="1"/>
</dbReference>
<dbReference type="InterPro" id="IPR018247">
    <property type="entry name" value="EF_Hand_1_Ca_BS"/>
</dbReference>
<evidence type="ECO:0000256" key="7">
    <source>
        <dbReference type="ARBA" id="ARBA00039772"/>
    </source>
</evidence>
<keyword evidence="12" id="KW-1185">Reference proteome</keyword>
<dbReference type="Proteomes" id="UP001190700">
    <property type="component" value="Unassembled WGS sequence"/>
</dbReference>
<gene>
    <name evidence="11" type="ORF">CYMTET_52150</name>
</gene>
<dbReference type="AlphaFoldDB" id="A0AAE0ERY1"/>
<keyword evidence="3" id="KW-0498">Mitosis</keyword>
<dbReference type="PANTHER" id="PTHR23048:SF59">
    <property type="entry name" value="EF-HAND SUPERFAMILY PROTEIN"/>
    <property type="match status" value="1"/>
</dbReference>
<keyword evidence="1" id="KW-0132">Cell division</keyword>
<keyword evidence="4" id="KW-0106">Calcium</keyword>
<evidence type="ECO:0000256" key="6">
    <source>
        <dbReference type="ARBA" id="ARBA00037153"/>
    </source>
</evidence>
<organism evidence="11 12">
    <name type="scientific">Cymbomonas tetramitiformis</name>
    <dbReference type="NCBI Taxonomy" id="36881"/>
    <lineage>
        <taxon>Eukaryota</taxon>
        <taxon>Viridiplantae</taxon>
        <taxon>Chlorophyta</taxon>
        <taxon>Pyramimonadophyceae</taxon>
        <taxon>Pyramimonadales</taxon>
        <taxon>Pyramimonadaceae</taxon>
        <taxon>Cymbomonas</taxon>
    </lineage>
</organism>
<evidence type="ECO:0000256" key="5">
    <source>
        <dbReference type="ARBA" id="ARBA00023306"/>
    </source>
</evidence>
<evidence type="ECO:0000259" key="10">
    <source>
        <dbReference type="PROSITE" id="PS50222"/>
    </source>
</evidence>
<sequence>MALRQSPTKGSPAIKVAVTLPSKYETNTPIGTTLSIASWLRKHGKLVRPELTTEQVSEMQECFDLIDTDGSGAIDVDELDSAFKVLGMQIKKAEVQNMLDAVDRDGSGEVEYPEFVEIMTSTMEKDETKKFYDGAGEPAEPQKPATGLNAQPLPFNMLANAYRRKALLESVLEGDRKARERMVEKVDKAIGAQLQRKLDIDNHKQHPALTPSPSLLKLPSFKRPQMLAESHRASPAPVSSAGSELGTASPTRMKPLPSEKRTRRAAARMLDDSTVNDIRHNQQLRKENSTPGYIEQRATSVPPGIGAQIPHSYDRGGGVPVGEHSFEKMPSLSSKTPGIPRSLERAEASFQLRPEGANVGLPEVQSAVSSRSTRQGSTGRLAWSGRIRPVSRYKYFETNVQGGFTRVTEETEGKLTERTEASLLRKANPVLEKQSIRLQAVQAVRWTAAHTAPIVCNPVHSLSNFRTSGAI</sequence>
<proteinExistence type="predicted"/>
<keyword evidence="5" id="KW-0131">Cell cycle</keyword>
<dbReference type="PANTHER" id="PTHR23048">
    <property type="entry name" value="MYOSIN LIGHT CHAIN 1, 3"/>
    <property type="match status" value="1"/>
</dbReference>
<dbReference type="SMART" id="SM00054">
    <property type="entry name" value="EFh"/>
    <property type="match status" value="2"/>
</dbReference>
<comment type="function">
    <text evidence="6">This calcium-binding protein is found in the basal body complexes (the functional homolog of the centrosome in animal cell). In mitotic cells it is specifically associated with the poles of the mitotic spindles at the sites of the duplicated basal body complexes.</text>
</comment>
<reference evidence="11 12" key="1">
    <citation type="journal article" date="2015" name="Genome Biol. Evol.">
        <title>Comparative Genomics of a Bacterivorous Green Alga Reveals Evolutionary Causalities and Consequences of Phago-Mixotrophic Mode of Nutrition.</title>
        <authorList>
            <person name="Burns J.A."/>
            <person name="Paasch A."/>
            <person name="Narechania A."/>
            <person name="Kim E."/>
        </authorList>
    </citation>
    <scope>NUCLEOTIDE SEQUENCE [LARGE SCALE GENOMIC DNA]</scope>
    <source>
        <strain evidence="11 12">PLY_AMNH</strain>
    </source>
</reference>
<dbReference type="InterPro" id="IPR011992">
    <property type="entry name" value="EF-hand-dom_pair"/>
</dbReference>
<feature type="region of interest" description="Disordered" evidence="9">
    <location>
        <begin position="226"/>
        <end position="260"/>
    </location>
</feature>
<evidence type="ECO:0000256" key="9">
    <source>
        <dbReference type="SAM" id="MobiDB-lite"/>
    </source>
</evidence>
<dbReference type="PROSITE" id="PS00018">
    <property type="entry name" value="EF_HAND_1"/>
    <property type="match status" value="2"/>
</dbReference>
<evidence type="ECO:0000313" key="12">
    <source>
        <dbReference type="Proteomes" id="UP001190700"/>
    </source>
</evidence>
<dbReference type="InterPro" id="IPR002048">
    <property type="entry name" value="EF_hand_dom"/>
</dbReference>
<name>A0AAE0ERY1_9CHLO</name>
<dbReference type="GO" id="GO:0005509">
    <property type="term" value="F:calcium ion binding"/>
    <property type="evidence" value="ECO:0007669"/>
    <property type="project" value="InterPro"/>
</dbReference>
<feature type="domain" description="EF-hand" evidence="10">
    <location>
        <begin position="54"/>
        <end position="89"/>
    </location>
</feature>
<dbReference type="PROSITE" id="PS50222">
    <property type="entry name" value="EF_HAND_2"/>
    <property type="match status" value="2"/>
</dbReference>
<dbReference type="Gene3D" id="1.10.238.10">
    <property type="entry name" value="EF-hand"/>
    <property type="match status" value="1"/>
</dbReference>
<feature type="domain" description="EF-hand" evidence="10">
    <location>
        <begin position="90"/>
        <end position="125"/>
    </location>
</feature>
<evidence type="ECO:0000313" key="11">
    <source>
        <dbReference type="EMBL" id="KAK3237802.1"/>
    </source>
</evidence>
<keyword evidence="2" id="KW-0677">Repeat</keyword>
<dbReference type="FunFam" id="1.10.238.10:FF:000178">
    <property type="entry name" value="Calmodulin-2 A"/>
    <property type="match status" value="1"/>
</dbReference>
<dbReference type="GO" id="GO:0051301">
    <property type="term" value="P:cell division"/>
    <property type="evidence" value="ECO:0007669"/>
    <property type="project" value="UniProtKB-KW"/>
</dbReference>
<evidence type="ECO:0000256" key="2">
    <source>
        <dbReference type="ARBA" id="ARBA00022737"/>
    </source>
</evidence>
<evidence type="ECO:0000256" key="1">
    <source>
        <dbReference type="ARBA" id="ARBA00022618"/>
    </source>
</evidence>
<dbReference type="EMBL" id="LGRX02034440">
    <property type="protein sequence ID" value="KAK3237802.1"/>
    <property type="molecule type" value="Genomic_DNA"/>
</dbReference>
<protein>
    <recommendedName>
        <fullName evidence="7">Caltractin</fullName>
    </recommendedName>
    <alternativeName>
        <fullName evidence="8">Centrin</fullName>
    </alternativeName>
</protein>
<dbReference type="GO" id="GO:0016460">
    <property type="term" value="C:myosin II complex"/>
    <property type="evidence" value="ECO:0007669"/>
    <property type="project" value="TreeGrafter"/>
</dbReference>
<comment type="caution">
    <text evidence="11">The sequence shown here is derived from an EMBL/GenBank/DDBJ whole genome shotgun (WGS) entry which is preliminary data.</text>
</comment>
<evidence type="ECO:0000256" key="3">
    <source>
        <dbReference type="ARBA" id="ARBA00022776"/>
    </source>
</evidence>
<accession>A0AAE0ERY1</accession>